<comment type="caution">
    <text evidence="1">The sequence shown here is derived from an EMBL/GenBank/DDBJ whole genome shotgun (WGS) entry which is preliminary data.</text>
</comment>
<dbReference type="PROSITE" id="PS51419">
    <property type="entry name" value="RAB"/>
    <property type="match status" value="1"/>
</dbReference>
<dbReference type="Gene3D" id="3.40.50.300">
    <property type="entry name" value="P-loop containing nucleotide triphosphate hydrolases"/>
    <property type="match status" value="2"/>
</dbReference>
<protein>
    <submittedName>
        <fullName evidence="1">Uncharacterized protein</fullName>
    </submittedName>
</protein>
<accession>A0AAW1U0K3</accession>
<dbReference type="PRINTS" id="PR00449">
    <property type="entry name" value="RASTRNSFRMNG"/>
</dbReference>
<dbReference type="EMBL" id="JARQZJ010000031">
    <property type="protein sequence ID" value="KAK9874149.1"/>
    <property type="molecule type" value="Genomic_DNA"/>
</dbReference>
<dbReference type="GO" id="GO:0003924">
    <property type="term" value="F:GTPase activity"/>
    <property type="evidence" value="ECO:0007669"/>
    <property type="project" value="InterPro"/>
</dbReference>
<proteinExistence type="predicted"/>
<dbReference type="InterPro" id="IPR050209">
    <property type="entry name" value="Rab_GTPases_membrane_traffic"/>
</dbReference>
<dbReference type="SUPFAM" id="SSF52540">
    <property type="entry name" value="P-loop containing nucleoside triphosphate hydrolases"/>
    <property type="match status" value="1"/>
</dbReference>
<name>A0AAW1U0K3_9CUCU</name>
<dbReference type="GO" id="GO:0005525">
    <property type="term" value="F:GTP binding"/>
    <property type="evidence" value="ECO:0007669"/>
    <property type="project" value="InterPro"/>
</dbReference>
<dbReference type="Proteomes" id="UP001431783">
    <property type="component" value="Unassembled WGS sequence"/>
</dbReference>
<evidence type="ECO:0000313" key="1">
    <source>
        <dbReference type="EMBL" id="KAK9874149.1"/>
    </source>
</evidence>
<organism evidence="1 2">
    <name type="scientific">Henosepilachna vigintioctopunctata</name>
    <dbReference type="NCBI Taxonomy" id="420089"/>
    <lineage>
        <taxon>Eukaryota</taxon>
        <taxon>Metazoa</taxon>
        <taxon>Ecdysozoa</taxon>
        <taxon>Arthropoda</taxon>
        <taxon>Hexapoda</taxon>
        <taxon>Insecta</taxon>
        <taxon>Pterygota</taxon>
        <taxon>Neoptera</taxon>
        <taxon>Endopterygota</taxon>
        <taxon>Coleoptera</taxon>
        <taxon>Polyphaga</taxon>
        <taxon>Cucujiformia</taxon>
        <taxon>Coccinelloidea</taxon>
        <taxon>Coccinellidae</taxon>
        <taxon>Epilachninae</taxon>
        <taxon>Epilachnini</taxon>
        <taxon>Henosepilachna</taxon>
    </lineage>
</organism>
<keyword evidence="2" id="KW-1185">Reference proteome</keyword>
<dbReference type="SMART" id="SM00175">
    <property type="entry name" value="RAB"/>
    <property type="match status" value="1"/>
</dbReference>
<dbReference type="Pfam" id="PF00071">
    <property type="entry name" value="Ras"/>
    <property type="match status" value="2"/>
</dbReference>
<dbReference type="InterPro" id="IPR027417">
    <property type="entry name" value="P-loop_NTPase"/>
</dbReference>
<dbReference type="AlphaFoldDB" id="A0AAW1U0K3"/>
<dbReference type="PANTHER" id="PTHR47979">
    <property type="entry name" value="DRAB11-RELATED"/>
    <property type="match status" value="1"/>
</dbReference>
<sequence>MVEPIFDYQFRLILIEDSTVGKSCLLKPFTDEKFSELSDPTLGVDFFACLIEFEDEAHRRIEPHRPVFALVDCKVDLTDGGQRDVPKEDAKLLADQHRIFHVETSAKLGWFVEVAFRQVTQEIYSRVQNG</sequence>
<dbReference type="InterPro" id="IPR001806">
    <property type="entry name" value="Small_GTPase"/>
</dbReference>
<evidence type="ECO:0000313" key="2">
    <source>
        <dbReference type="Proteomes" id="UP001431783"/>
    </source>
</evidence>
<dbReference type="SMART" id="SM00173">
    <property type="entry name" value="RAS"/>
    <property type="match status" value="1"/>
</dbReference>
<gene>
    <name evidence="1" type="ORF">WA026_002504</name>
</gene>
<reference evidence="1 2" key="1">
    <citation type="submission" date="2023-03" db="EMBL/GenBank/DDBJ databases">
        <title>Genome insight into feeding habits of ladybird beetles.</title>
        <authorList>
            <person name="Li H.-S."/>
            <person name="Huang Y.-H."/>
            <person name="Pang H."/>
        </authorList>
    </citation>
    <scope>NUCLEOTIDE SEQUENCE [LARGE SCALE GENOMIC DNA]</scope>
    <source>
        <strain evidence="1">SYSU_2023b</strain>
        <tissue evidence="1">Whole body</tissue>
    </source>
</reference>